<reference evidence="1 2" key="1">
    <citation type="journal article" date="2017" name="Environ. Microbiol.">
        <title>Decay of the glycolytic pathway and adaptation to intranuclear parasitism within Enterocytozoonidae microsporidia.</title>
        <authorList>
            <person name="Wiredu Boakye D."/>
            <person name="Jaroenlak P."/>
            <person name="Prachumwat A."/>
            <person name="Williams T.A."/>
            <person name="Bateman K.S."/>
            <person name="Itsathitphaisarn O."/>
            <person name="Sritunyalucksana K."/>
            <person name="Paszkiewicz K.H."/>
            <person name="Moore K.A."/>
            <person name="Stentiford G.D."/>
            <person name="Williams B.A."/>
        </authorList>
    </citation>
    <scope>NUCLEOTIDE SEQUENCE [LARGE SCALE GENOMIC DNA]</scope>
    <source>
        <strain evidence="1 2">GB1</strain>
    </source>
</reference>
<evidence type="ECO:0000313" key="1">
    <source>
        <dbReference type="EMBL" id="ORD94313.1"/>
    </source>
</evidence>
<dbReference type="VEuPathDB" id="MicrosporidiaDB:ECANGB1_914"/>
<sequence>MVFFTPGMFFTLSNASAILLDSFISITESEYIIVEVLDDLVVFSCITTDYSHYTSIKLNRDFFMHSDLRQNAACKVLLEDEIEFRRNKMAIPALKFNRANMIDVRVVVEPNSITLHYTYKDGVVSCVSYSSIQNDVIEVDVPCNEMAVVDVSFFRKILCKFKSKYAEIETRQNELIWSVTGTKIRVKTGNQIRDMRVAVPWSQLKRVFWFNGYNSAHFGTTADNEIVKVVLQFESVLVESYLSNNVG</sequence>
<protein>
    <submittedName>
        <fullName evidence="1">Uncharacterized protein</fullName>
    </submittedName>
</protein>
<gene>
    <name evidence="1" type="ORF">ECANGB1_914</name>
</gene>
<comment type="caution">
    <text evidence="1">The sequence shown here is derived from an EMBL/GenBank/DDBJ whole genome shotgun (WGS) entry which is preliminary data.</text>
</comment>
<evidence type="ECO:0000313" key="2">
    <source>
        <dbReference type="Proteomes" id="UP000192639"/>
    </source>
</evidence>
<dbReference type="AlphaFoldDB" id="A0A1Y1S7A0"/>
<name>A0A1Y1S7A0_9MICR</name>
<accession>A0A1Y1S7A0</accession>
<dbReference type="Proteomes" id="UP000192639">
    <property type="component" value="Unassembled WGS sequence"/>
</dbReference>
<proteinExistence type="predicted"/>
<dbReference type="EMBL" id="LWDP01000025">
    <property type="protein sequence ID" value="ORD94313.1"/>
    <property type="molecule type" value="Genomic_DNA"/>
</dbReference>
<keyword evidence="2" id="KW-1185">Reference proteome</keyword>
<organism evidence="1 2">
    <name type="scientific">Enterospora canceri</name>
    <dbReference type="NCBI Taxonomy" id="1081671"/>
    <lineage>
        <taxon>Eukaryota</taxon>
        <taxon>Fungi</taxon>
        <taxon>Fungi incertae sedis</taxon>
        <taxon>Microsporidia</taxon>
        <taxon>Enterocytozoonidae</taxon>
        <taxon>Enterospora</taxon>
    </lineage>
</organism>